<evidence type="ECO:0000313" key="2">
    <source>
        <dbReference type="EMBL" id="EKF42725.1"/>
    </source>
</evidence>
<dbReference type="RefSeq" id="WP_009450059.1">
    <property type="nucleotide sequence ID" value="NZ_AMSI01000005.1"/>
</dbReference>
<organism evidence="2 3">
    <name type="scientific">Nitratireductor indicus C115</name>
    <dbReference type="NCBI Taxonomy" id="1231190"/>
    <lineage>
        <taxon>Bacteria</taxon>
        <taxon>Pseudomonadati</taxon>
        <taxon>Pseudomonadota</taxon>
        <taxon>Alphaproteobacteria</taxon>
        <taxon>Hyphomicrobiales</taxon>
        <taxon>Phyllobacteriaceae</taxon>
        <taxon>Nitratireductor</taxon>
    </lineage>
</organism>
<dbReference type="SUPFAM" id="SSF52096">
    <property type="entry name" value="ClpP/crotonase"/>
    <property type="match status" value="1"/>
</dbReference>
<dbReference type="AlphaFoldDB" id="K2NTV1"/>
<dbReference type="InterPro" id="IPR014748">
    <property type="entry name" value="Enoyl-CoA_hydra_C"/>
</dbReference>
<sequence>MAVENASAEHGFSVSVDNGIAHLTLERPQKLNAVTAAMWQALTTSLEELSADERVRVVIISGDGGNFCAGADIAEFETVRRDAHTARNYEALNAASFSAIRNCAKPTIAMISGVCFGGGFGLAASCDLRIAAPDARFAVPAAKLGLGYPVEAMADIVASTGAQMARYLTFSGARIDARRALECGFLLEIVDMDSLVPRAREIANSLAQAAPLSIRASKASIAAALSGRPEDTIRAQELGDITFESQDYAEGRAAFRERRPARFIGK</sequence>
<dbReference type="Gene3D" id="1.10.12.10">
    <property type="entry name" value="Lyase 2-enoyl-coa Hydratase, Chain A, domain 2"/>
    <property type="match status" value="1"/>
</dbReference>
<dbReference type="InterPro" id="IPR001753">
    <property type="entry name" value="Enoyl-CoA_hydra/iso"/>
</dbReference>
<keyword evidence="3" id="KW-1185">Reference proteome</keyword>
<dbReference type="eggNOG" id="COG1024">
    <property type="taxonomic scope" value="Bacteria"/>
</dbReference>
<dbReference type="OrthoDB" id="9810797at2"/>
<proteinExistence type="inferred from homology"/>
<dbReference type="Gene3D" id="3.90.226.10">
    <property type="entry name" value="2-enoyl-CoA Hydratase, Chain A, domain 1"/>
    <property type="match status" value="1"/>
</dbReference>
<evidence type="ECO:0000256" key="1">
    <source>
        <dbReference type="ARBA" id="ARBA00005254"/>
    </source>
</evidence>
<name>K2NTV1_9HYPH</name>
<dbReference type="InterPro" id="IPR051683">
    <property type="entry name" value="Enoyl-CoA_Hydratase/Isomerase"/>
</dbReference>
<evidence type="ECO:0000313" key="3">
    <source>
        <dbReference type="Proteomes" id="UP000007374"/>
    </source>
</evidence>
<protein>
    <submittedName>
        <fullName evidence="2">Enoyl-CoA hydratase</fullName>
    </submittedName>
</protein>
<dbReference type="Proteomes" id="UP000007374">
    <property type="component" value="Unassembled WGS sequence"/>
</dbReference>
<comment type="similarity">
    <text evidence="1">Belongs to the enoyl-CoA hydratase/isomerase family.</text>
</comment>
<dbReference type="GO" id="GO:0008300">
    <property type="term" value="P:isoprenoid catabolic process"/>
    <property type="evidence" value="ECO:0007669"/>
    <property type="project" value="TreeGrafter"/>
</dbReference>
<dbReference type="EMBL" id="AMSI01000005">
    <property type="protein sequence ID" value="EKF42725.1"/>
    <property type="molecule type" value="Genomic_DNA"/>
</dbReference>
<dbReference type="CDD" id="cd06558">
    <property type="entry name" value="crotonase-like"/>
    <property type="match status" value="1"/>
</dbReference>
<dbReference type="STRING" id="721133.SAMN05216176_103109"/>
<dbReference type="PATRIC" id="fig|1231190.3.peg.1808"/>
<gene>
    <name evidence="2" type="ORF">NA8A_08659</name>
</gene>
<dbReference type="PANTHER" id="PTHR42964:SF1">
    <property type="entry name" value="POLYKETIDE BIOSYNTHESIS ENOYL-COA HYDRATASE PKSH-RELATED"/>
    <property type="match status" value="1"/>
</dbReference>
<dbReference type="PANTHER" id="PTHR42964">
    <property type="entry name" value="ENOYL-COA HYDRATASE"/>
    <property type="match status" value="1"/>
</dbReference>
<accession>K2NTV1</accession>
<dbReference type="GO" id="GO:0003824">
    <property type="term" value="F:catalytic activity"/>
    <property type="evidence" value="ECO:0007669"/>
    <property type="project" value="UniProtKB-ARBA"/>
</dbReference>
<reference evidence="2 3" key="1">
    <citation type="journal article" date="2012" name="J. Bacteriol.">
        <title>Genome Sequence of Nitratireductor indicus Type Strain C115.</title>
        <authorList>
            <person name="Lai Q."/>
            <person name="Li G."/>
            <person name="Yu Z."/>
            <person name="Shao Z."/>
        </authorList>
    </citation>
    <scope>NUCLEOTIDE SEQUENCE [LARGE SCALE GENOMIC DNA]</scope>
    <source>
        <strain evidence="2 3">C115</strain>
    </source>
</reference>
<dbReference type="InterPro" id="IPR029045">
    <property type="entry name" value="ClpP/crotonase-like_dom_sf"/>
</dbReference>
<comment type="caution">
    <text evidence="2">The sequence shown here is derived from an EMBL/GenBank/DDBJ whole genome shotgun (WGS) entry which is preliminary data.</text>
</comment>
<dbReference type="Pfam" id="PF00378">
    <property type="entry name" value="ECH_1"/>
    <property type="match status" value="1"/>
</dbReference>